<dbReference type="Proteomes" id="UP001497535">
    <property type="component" value="Unassembled WGS sequence"/>
</dbReference>
<protein>
    <submittedName>
        <fullName evidence="1">Uncharacterized protein</fullName>
    </submittedName>
</protein>
<gene>
    <name evidence="1" type="ORF">MENTE1834_LOCUS29065</name>
</gene>
<keyword evidence="2" id="KW-1185">Reference proteome</keyword>
<organism evidence="1 2">
    <name type="scientific">Meloidogyne enterolobii</name>
    <name type="common">Root-knot nematode worm</name>
    <name type="synonym">Meloidogyne mayaguensis</name>
    <dbReference type="NCBI Taxonomy" id="390850"/>
    <lineage>
        <taxon>Eukaryota</taxon>
        <taxon>Metazoa</taxon>
        <taxon>Ecdysozoa</taxon>
        <taxon>Nematoda</taxon>
        <taxon>Chromadorea</taxon>
        <taxon>Rhabditida</taxon>
        <taxon>Tylenchina</taxon>
        <taxon>Tylenchomorpha</taxon>
        <taxon>Tylenchoidea</taxon>
        <taxon>Meloidogynidae</taxon>
        <taxon>Meloidogyninae</taxon>
        <taxon>Meloidogyne</taxon>
    </lineage>
</organism>
<sequence>MDGLIDRSFLILATLLDARYKNQANIFNSDQRIRNKTLLYATILPDLDPEQRQNLQKHAFDGTDAMSEFLTGFNEINSMVQTSTSNVEYSTVAEEVESYLESSIERIGADPLEYWRKAANSNTYPNLRKLAKIFLSAPPSSSESEKVVSRLVESEGIGGASSANGQLAKAQIFLHFNYDN</sequence>
<proteinExistence type="predicted"/>
<accession>A0ACB0ZUA5</accession>
<dbReference type="EMBL" id="CAVMJV010000045">
    <property type="protein sequence ID" value="CAK5081826.1"/>
    <property type="molecule type" value="Genomic_DNA"/>
</dbReference>
<comment type="caution">
    <text evidence="1">The sequence shown here is derived from an EMBL/GenBank/DDBJ whole genome shotgun (WGS) entry which is preliminary data.</text>
</comment>
<reference evidence="1" key="1">
    <citation type="submission" date="2023-11" db="EMBL/GenBank/DDBJ databases">
        <authorList>
            <person name="Poullet M."/>
        </authorList>
    </citation>
    <scope>NUCLEOTIDE SEQUENCE</scope>
    <source>
        <strain evidence="1">E1834</strain>
    </source>
</reference>
<evidence type="ECO:0000313" key="1">
    <source>
        <dbReference type="EMBL" id="CAK5081826.1"/>
    </source>
</evidence>
<evidence type="ECO:0000313" key="2">
    <source>
        <dbReference type="Proteomes" id="UP001497535"/>
    </source>
</evidence>
<name>A0ACB0ZUA5_MELEN</name>